<comment type="similarity">
    <text evidence="2">Belongs to the polysaccharide deacetylase family.</text>
</comment>
<organism evidence="7 8">
    <name type="scientific">Nitratireductor pacificus pht-3B</name>
    <dbReference type="NCBI Taxonomy" id="391937"/>
    <lineage>
        <taxon>Bacteria</taxon>
        <taxon>Pseudomonadati</taxon>
        <taxon>Pseudomonadota</taxon>
        <taxon>Alphaproteobacteria</taxon>
        <taxon>Hyphomicrobiales</taxon>
        <taxon>Phyllobacteriaceae</taxon>
        <taxon>Nitratireductor</taxon>
    </lineage>
</organism>
<evidence type="ECO:0000256" key="1">
    <source>
        <dbReference type="ARBA" id="ARBA00003236"/>
    </source>
</evidence>
<dbReference type="STRING" id="391937.NA2_20390"/>
<dbReference type="InterPro" id="IPR011330">
    <property type="entry name" value="Glyco_hydro/deAcase_b/a-brl"/>
</dbReference>
<gene>
    <name evidence="7" type="ORF">NA2_20390</name>
</gene>
<evidence type="ECO:0000256" key="3">
    <source>
        <dbReference type="ARBA" id="ARBA00020071"/>
    </source>
</evidence>
<dbReference type="PANTHER" id="PTHR34216">
    <property type="match status" value="1"/>
</dbReference>
<evidence type="ECO:0000256" key="2">
    <source>
        <dbReference type="ARBA" id="ARBA00010973"/>
    </source>
</evidence>
<comment type="function">
    <text evidence="1">Is involved in generating a small heat-stable compound (Nod), an acylated oligomer of N-acetylglucosamine, that stimulates mitosis in various plant protoplasts.</text>
</comment>
<dbReference type="EMBL" id="AMRM01000032">
    <property type="protein sequence ID" value="EKF16988.1"/>
    <property type="molecule type" value="Genomic_DNA"/>
</dbReference>
<protein>
    <recommendedName>
        <fullName evidence="3">Chitooligosaccharide deacetylase</fullName>
    </recommendedName>
    <alternativeName>
        <fullName evidence="5">Nodulation protein B</fullName>
    </alternativeName>
</protein>
<dbReference type="eggNOG" id="COG0726">
    <property type="taxonomic scope" value="Bacteria"/>
</dbReference>
<dbReference type="GO" id="GO:0016810">
    <property type="term" value="F:hydrolase activity, acting on carbon-nitrogen (but not peptide) bonds"/>
    <property type="evidence" value="ECO:0007669"/>
    <property type="project" value="InterPro"/>
</dbReference>
<evidence type="ECO:0000256" key="4">
    <source>
        <dbReference type="ARBA" id="ARBA00022729"/>
    </source>
</evidence>
<sequence length="357" mass="39454">MIPLQAFKRYARYELIRAGLESAALPGLIGARPAVGGRGAIFTLHHVDPRVPARWAPNSWLKVTPAFLEQAIQVSLDSGLTPISVEDLPERLADRADKRRYVCFTLDDGYRDNARFAAPIFRRYGVPYTIFITAGFVERSRSIWWKTAEEIVGTVDRFSFDFPDGETDMRTETDLQKIAAFDRLAAFVTQAEDEDAAVAALDGLARECGIDALGITERQTMNAVELGELAQDPLARFGAHTLTHPNLRRVADDRLRRELTGSADAVARYVGVRPRAFAYPYGYAAAVGPREIAAARDAGFATAVTNLPGLIDERHVASPNAFRRVSLNGFYQKRRYVRALLSGLPFRLRAIAGAEPS</sequence>
<dbReference type="SUPFAM" id="SSF88713">
    <property type="entry name" value="Glycoside hydrolase/deacetylase"/>
    <property type="match status" value="1"/>
</dbReference>
<dbReference type="Gene3D" id="3.20.20.370">
    <property type="entry name" value="Glycoside hydrolase/deacetylase"/>
    <property type="match status" value="1"/>
</dbReference>
<feature type="domain" description="NodB homology" evidence="6">
    <location>
        <begin position="100"/>
        <end position="357"/>
    </location>
</feature>
<accession>K2MYD0</accession>
<keyword evidence="8" id="KW-1185">Reference proteome</keyword>
<dbReference type="PANTHER" id="PTHR34216:SF7">
    <property type="entry name" value="POLY-BETA-1,6-N-ACETYL-D-GLUCOSAMINE N-DEACETYLASE"/>
    <property type="match status" value="1"/>
</dbReference>
<evidence type="ECO:0000259" key="6">
    <source>
        <dbReference type="PROSITE" id="PS51677"/>
    </source>
</evidence>
<dbReference type="InterPro" id="IPR002509">
    <property type="entry name" value="NODB_dom"/>
</dbReference>
<evidence type="ECO:0000256" key="5">
    <source>
        <dbReference type="ARBA" id="ARBA00032976"/>
    </source>
</evidence>
<proteinExistence type="inferred from homology"/>
<keyword evidence="4" id="KW-0732">Signal</keyword>
<dbReference type="PATRIC" id="fig|391937.3.peg.4178"/>
<dbReference type="PROSITE" id="PS51677">
    <property type="entry name" value="NODB"/>
    <property type="match status" value="1"/>
</dbReference>
<comment type="caution">
    <text evidence="7">The sequence shown here is derived from an EMBL/GenBank/DDBJ whole genome shotgun (WGS) entry which is preliminary data.</text>
</comment>
<dbReference type="OrthoDB" id="9782872at2"/>
<name>K2MYD0_9HYPH</name>
<evidence type="ECO:0000313" key="8">
    <source>
        <dbReference type="Proteomes" id="UP000006786"/>
    </source>
</evidence>
<dbReference type="AlphaFoldDB" id="K2MYD0"/>
<dbReference type="RefSeq" id="WP_008599175.1">
    <property type="nucleotide sequence ID" value="NZ_AMRM01000032.1"/>
</dbReference>
<dbReference type="Proteomes" id="UP000006786">
    <property type="component" value="Unassembled WGS sequence"/>
</dbReference>
<dbReference type="GO" id="GO:0005975">
    <property type="term" value="P:carbohydrate metabolic process"/>
    <property type="evidence" value="ECO:0007669"/>
    <property type="project" value="InterPro"/>
</dbReference>
<reference evidence="7 8" key="1">
    <citation type="journal article" date="2012" name="J. Bacteriol.">
        <title>Genome Sequence of Nitratireductor pacificus Type Strain pht-3B.</title>
        <authorList>
            <person name="Lai Q."/>
            <person name="Li G."/>
            <person name="Shao Z."/>
        </authorList>
    </citation>
    <scope>NUCLEOTIDE SEQUENCE [LARGE SCALE GENOMIC DNA]</scope>
    <source>
        <strain evidence="8">pht-3B</strain>
    </source>
</reference>
<evidence type="ECO:0000313" key="7">
    <source>
        <dbReference type="EMBL" id="EKF16988.1"/>
    </source>
</evidence>
<dbReference type="Pfam" id="PF01522">
    <property type="entry name" value="Polysacc_deac_1"/>
    <property type="match status" value="2"/>
</dbReference>
<dbReference type="InterPro" id="IPR051398">
    <property type="entry name" value="Polysacch_Deacetylase"/>
</dbReference>